<dbReference type="Gene3D" id="3.40.190.290">
    <property type="match status" value="1"/>
</dbReference>
<dbReference type="Pfam" id="PF00126">
    <property type="entry name" value="HTH_1"/>
    <property type="match status" value="1"/>
</dbReference>
<gene>
    <name evidence="6" type="ORF">OHA22_18760</name>
</gene>
<dbReference type="Pfam" id="PF03466">
    <property type="entry name" value="LysR_substrate"/>
    <property type="match status" value="1"/>
</dbReference>
<dbReference type="InterPro" id="IPR005119">
    <property type="entry name" value="LysR_subst-bd"/>
</dbReference>
<protein>
    <submittedName>
        <fullName evidence="6">LysR family transcriptional regulator</fullName>
    </submittedName>
</protein>
<dbReference type="PROSITE" id="PS50931">
    <property type="entry name" value="HTH_LYSR"/>
    <property type="match status" value="1"/>
</dbReference>
<dbReference type="InterPro" id="IPR000847">
    <property type="entry name" value="LysR_HTH_N"/>
</dbReference>
<dbReference type="SUPFAM" id="SSF53850">
    <property type="entry name" value="Periplasmic binding protein-like II"/>
    <property type="match status" value="1"/>
</dbReference>
<dbReference type="InterPro" id="IPR050950">
    <property type="entry name" value="HTH-type_LysR_regulators"/>
</dbReference>
<dbReference type="Gene3D" id="1.10.10.10">
    <property type="entry name" value="Winged helix-like DNA-binding domain superfamily/Winged helix DNA-binding domain"/>
    <property type="match status" value="1"/>
</dbReference>
<keyword evidence="2" id="KW-0805">Transcription regulation</keyword>
<dbReference type="InterPro" id="IPR036390">
    <property type="entry name" value="WH_DNA-bd_sf"/>
</dbReference>
<evidence type="ECO:0000256" key="4">
    <source>
        <dbReference type="ARBA" id="ARBA00023163"/>
    </source>
</evidence>
<name>A0AAU2A1K6_9ACTN</name>
<evidence type="ECO:0000256" key="3">
    <source>
        <dbReference type="ARBA" id="ARBA00023125"/>
    </source>
</evidence>
<dbReference type="EMBL" id="CP108222">
    <property type="protein sequence ID" value="WTT17435.1"/>
    <property type="molecule type" value="Genomic_DNA"/>
</dbReference>
<sequence>MTLAQLTYFLAAVEHGSFSAAAEAMYIAQPSLSEQIRRLEHSLGVPLFVRTNRKLVLTEAGQLLLPRAQHALAAAKEAADSVRGVRTLTGGTVTFGTFSSAQHLLLSDLIADFHACHPQVRVRVVGLNSSEVADAVRDGTLEAGLVSLPVDDRGLDVGNVVWTCEAVYLSTDPSRVTTPPTAERLSEAPLILPEARWGNADPTRRRLLERAQEAGVSLTPAVEVESPALALALAARSIGDTVSSLPLAHALGYMDRLHAVSLDPPLHETFAFITRREAHVSPATRVLIELATKHLARLESPAQP</sequence>
<keyword evidence="3" id="KW-0238">DNA-binding</keyword>
<dbReference type="InterPro" id="IPR036388">
    <property type="entry name" value="WH-like_DNA-bd_sf"/>
</dbReference>
<dbReference type="SUPFAM" id="SSF46785">
    <property type="entry name" value="Winged helix' DNA-binding domain"/>
    <property type="match status" value="1"/>
</dbReference>
<evidence type="ECO:0000256" key="2">
    <source>
        <dbReference type="ARBA" id="ARBA00023015"/>
    </source>
</evidence>
<comment type="similarity">
    <text evidence="1">Belongs to the LysR transcriptional regulatory family.</text>
</comment>
<proteinExistence type="inferred from homology"/>
<dbReference type="AlphaFoldDB" id="A0AAU2A1K6"/>
<dbReference type="GO" id="GO:0003700">
    <property type="term" value="F:DNA-binding transcription factor activity"/>
    <property type="evidence" value="ECO:0007669"/>
    <property type="project" value="InterPro"/>
</dbReference>
<dbReference type="PRINTS" id="PR00039">
    <property type="entry name" value="HTHLYSR"/>
</dbReference>
<reference evidence="6" key="1">
    <citation type="submission" date="2022-10" db="EMBL/GenBank/DDBJ databases">
        <title>The complete genomes of actinobacterial strains from the NBC collection.</title>
        <authorList>
            <person name="Joergensen T.S."/>
            <person name="Alvarez Arevalo M."/>
            <person name="Sterndorff E.B."/>
            <person name="Faurdal D."/>
            <person name="Vuksanovic O."/>
            <person name="Mourched A.-S."/>
            <person name="Charusanti P."/>
            <person name="Shaw S."/>
            <person name="Blin K."/>
            <person name="Weber T."/>
        </authorList>
    </citation>
    <scope>NUCLEOTIDE SEQUENCE</scope>
    <source>
        <strain evidence="6">NBC_00093</strain>
    </source>
</reference>
<dbReference type="GO" id="GO:0003677">
    <property type="term" value="F:DNA binding"/>
    <property type="evidence" value="ECO:0007669"/>
    <property type="project" value="UniProtKB-KW"/>
</dbReference>
<organism evidence="6">
    <name type="scientific">Streptomyces sp. NBC_00093</name>
    <dbReference type="NCBI Taxonomy" id="2975649"/>
    <lineage>
        <taxon>Bacteria</taxon>
        <taxon>Bacillati</taxon>
        <taxon>Actinomycetota</taxon>
        <taxon>Actinomycetes</taxon>
        <taxon>Kitasatosporales</taxon>
        <taxon>Streptomycetaceae</taxon>
        <taxon>Streptomyces</taxon>
    </lineage>
</organism>
<feature type="domain" description="HTH lysR-type" evidence="5">
    <location>
        <begin position="1"/>
        <end position="58"/>
    </location>
</feature>
<evidence type="ECO:0000313" key="6">
    <source>
        <dbReference type="EMBL" id="WTT17435.1"/>
    </source>
</evidence>
<dbReference type="CDD" id="cd05466">
    <property type="entry name" value="PBP2_LTTR_substrate"/>
    <property type="match status" value="1"/>
</dbReference>
<evidence type="ECO:0000256" key="1">
    <source>
        <dbReference type="ARBA" id="ARBA00009437"/>
    </source>
</evidence>
<evidence type="ECO:0000259" key="5">
    <source>
        <dbReference type="PROSITE" id="PS50931"/>
    </source>
</evidence>
<keyword evidence="4" id="KW-0804">Transcription</keyword>
<dbReference type="GO" id="GO:0005829">
    <property type="term" value="C:cytosol"/>
    <property type="evidence" value="ECO:0007669"/>
    <property type="project" value="TreeGrafter"/>
</dbReference>
<dbReference type="PANTHER" id="PTHR30419">
    <property type="entry name" value="HTH-TYPE TRANSCRIPTIONAL REGULATOR YBHD"/>
    <property type="match status" value="1"/>
</dbReference>
<dbReference type="FunFam" id="1.10.10.10:FF:000001">
    <property type="entry name" value="LysR family transcriptional regulator"/>
    <property type="match status" value="1"/>
</dbReference>
<accession>A0AAU2A1K6</accession>